<evidence type="ECO:0000313" key="2">
    <source>
        <dbReference type="EMBL" id="QSI75353.1"/>
    </source>
</evidence>
<gene>
    <name evidence="2" type="ORF">JY500_12605</name>
</gene>
<dbReference type="RefSeq" id="WP_206252829.1">
    <property type="nucleotide sequence ID" value="NZ_CP071060.1"/>
</dbReference>
<dbReference type="EMBL" id="CP071060">
    <property type="protein sequence ID" value="QSI75353.1"/>
    <property type="molecule type" value="Genomic_DNA"/>
</dbReference>
<feature type="signal peptide" evidence="1">
    <location>
        <begin position="1"/>
        <end position="22"/>
    </location>
</feature>
<feature type="chain" id="PRO_5046995375" description="FecR protein domain-containing protein" evidence="1">
    <location>
        <begin position="23"/>
        <end position="326"/>
    </location>
</feature>
<protein>
    <recommendedName>
        <fullName evidence="4">FecR protein domain-containing protein</fullName>
    </recommendedName>
</protein>
<proteinExistence type="predicted"/>
<name>A0ABX7M0R0_9RHOO</name>
<evidence type="ECO:0000256" key="1">
    <source>
        <dbReference type="SAM" id="SignalP"/>
    </source>
</evidence>
<keyword evidence="3" id="KW-1185">Reference proteome</keyword>
<reference evidence="2 3" key="1">
    <citation type="submission" date="2021-02" db="EMBL/GenBank/DDBJ databases">
        <title>Niveibacterium changnyeongensis HC41.</title>
        <authorList>
            <person name="Kang M."/>
        </authorList>
    </citation>
    <scope>NUCLEOTIDE SEQUENCE [LARGE SCALE GENOMIC DNA]</scope>
    <source>
        <strain evidence="2 3">HC41</strain>
    </source>
</reference>
<evidence type="ECO:0000313" key="3">
    <source>
        <dbReference type="Proteomes" id="UP000663570"/>
    </source>
</evidence>
<sequence>MKLVACGACLLAGLHLSVPAVAAGVVSAVAGQASVQRTATAAPVPLPVGAQLNDGDIVRLLPGSFAEVVCGDEQRVTIRDAVQVFACKAAGNLVFSWNGKDLPSPRAETRVLMPAGTQVLDTRPSIRWTKLNATRQVRVVVRGGDIRWERLVHDTGKLAYPADAPPLARGRAYRVLVLDPDADQDIASGSLNSGFRVLSDVEAQATSQLFKDLDAREGLRPLDRLHLGARARLLAGLNADTIELLEPAATSATATAATLSLLGTAWRRTGCLSCALPILERAYTAATTNGDEYTAEESGTLLVEIYRKQNRTADANVIERRIAGGR</sequence>
<dbReference type="Proteomes" id="UP000663570">
    <property type="component" value="Chromosome"/>
</dbReference>
<keyword evidence="1" id="KW-0732">Signal</keyword>
<accession>A0ABX7M0R0</accession>
<evidence type="ECO:0008006" key="4">
    <source>
        <dbReference type="Google" id="ProtNLM"/>
    </source>
</evidence>
<organism evidence="2 3">
    <name type="scientific">Niveibacterium microcysteis</name>
    <dbReference type="NCBI Taxonomy" id="2811415"/>
    <lineage>
        <taxon>Bacteria</taxon>
        <taxon>Pseudomonadati</taxon>
        <taxon>Pseudomonadota</taxon>
        <taxon>Betaproteobacteria</taxon>
        <taxon>Rhodocyclales</taxon>
        <taxon>Rhodocyclaceae</taxon>
        <taxon>Niveibacterium</taxon>
    </lineage>
</organism>